<evidence type="ECO:0000313" key="2">
    <source>
        <dbReference type="Proteomes" id="UP000033441"/>
    </source>
</evidence>
<evidence type="ECO:0000313" key="1">
    <source>
        <dbReference type="EMBL" id="KJV63707.1"/>
    </source>
</evidence>
<comment type="caution">
    <text evidence="1">The sequence shown here is derived from an EMBL/GenBank/DDBJ whole genome shotgun (WGS) entry which is preliminary data.</text>
</comment>
<reference evidence="1 2" key="1">
    <citation type="submission" date="2015-02" db="EMBL/GenBank/DDBJ databases">
        <title>Genome Sequencing of Rickettsiales.</title>
        <authorList>
            <person name="Daugherty S.C."/>
            <person name="Su Q."/>
            <person name="Abolude K."/>
            <person name="Beier-Sexton M."/>
            <person name="Carlyon J.A."/>
            <person name="Carter R."/>
            <person name="Day N.P."/>
            <person name="Dumler S.J."/>
            <person name="Dyachenko V."/>
            <person name="Godinez A."/>
            <person name="Kurtti T.J."/>
            <person name="Lichay M."/>
            <person name="Mullins K.E."/>
            <person name="Ott S."/>
            <person name="Pappas-Brown V."/>
            <person name="Paris D.H."/>
            <person name="Patel P."/>
            <person name="Richards A.L."/>
            <person name="Sadzewicz L."/>
            <person name="Sears K."/>
            <person name="Seidman D."/>
            <person name="Sengamalay N."/>
            <person name="Stenos J."/>
            <person name="Tallon L.J."/>
            <person name="Vincent G."/>
            <person name="Fraser C.M."/>
            <person name="Munderloh U."/>
            <person name="Dunning-Hotopp J.C."/>
        </authorList>
    </citation>
    <scope>NUCLEOTIDE SEQUENCE [LARGE SCALE GENOMIC DNA]</scope>
    <source>
        <strain evidence="1 2">ApMUC09</strain>
    </source>
</reference>
<accession>A0A0F3N7M9</accession>
<organism evidence="1 2">
    <name type="scientific">Anaplasma phagocytophilum str. ApMUC09</name>
    <dbReference type="NCBI Taxonomy" id="1359152"/>
    <lineage>
        <taxon>Bacteria</taxon>
        <taxon>Pseudomonadati</taxon>
        <taxon>Pseudomonadota</taxon>
        <taxon>Alphaproteobacteria</taxon>
        <taxon>Rickettsiales</taxon>
        <taxon>Anaplasmataceae</taxon>
        <taxon>Anaplasma</taxon>
        <taxon>phagocytophilum group</taxon>
    </lineage>
</organism>
<protein>
    <submittedName>
        <fullName evidence="1">Uncharacterized protein</fullName>
    </submittedName>
</protein>
<dbReference type="EMBL" id="LANV01000001">
    <property type="protein sequence ID" value="KJV63707.1"/>
    <property type="molecule type" value="Genomic_DNA"/>
</dbReference>
<name>A0A0F3N7M9_ANAPH</name>
<dbReference type="AlphaFoldDB" id="A0A0F3N7M9"/>
<sequence>MQNAVIVLAEKMFYYYHVRASSGCDAQINLFLIVKISYALW</sequence>
<gene>
    <name evidence="1" type="ORF">APHMUC_1119</name>
</gene>
<dbReference type="Proteomes" id="UP000033441">
    <property type="component" value="Unassembled WGS sequence"/>
</dbReference>
<proteinExistence type="predicted"/>